<feature type="transmembrane region" description="Helical" evidence="9">
    <location>
        <begin position="165"/>
        <end position="186"/>
    </location>
</feature>
<feature type="transmembrane region" description="Helical" evidence="9">
    <location>
        <begin position="38"/>
        <end position="58"/>
    </location>
</feature>
<dbReference type="Pfam" id="PF00664">
    <property type="entry name" value="ABC_membrane"/>
    <property type="match status" value="1"/>
</dbReference>
<dbReference type="CDD" id="cd18596">
    <property type="entry name" value="ABC_6TM_VMR1_D1_like"/>
    <property type="match status" value="1"/>
</dbReference>
<dbReference type="Gene3D" id="1.20.1560.10">
    <property type="entry name" value="ABC transporter type 1, transmembrane domain"/>
    <property type="match status" value="1"/>
</dbReference>
<evidence type="ECO:0000256" key="2">
    <source>
        <dbReference type="ARBA" id="ARBA00022692"/>
    </source>
</evidence>
<feature type="transmembrane region" description="Helical" evidence="9">
    <location>
        <begin position="476"/>
        <end position="495"/>
    </location>
</feature>
<keyword evidence="2 9" id="KW-0812">Transmembrane</keyword>
<evidence type="ECO:0000259" key="10">
    <source>
        <dbReference type="PROSITE" id="PS50929"/>
    </source>
</evidence>
<dbReference type="PANTHER" id="PTHR24223:SF353">
    <property type="entry name" value="ABC TRANSPORTER ATP-BINDING PROTEIN_PERMEASE VMR1-RELATED"/>
    <property type="match status" value="1"/>
</dbReference>
<dbReference type="InterPro" id="IPR011527">
    <property type="entry name" value="ABC1_TM_dom"/>
</dbReference>
<evidence type="ECO:0000256" key="1">
    <source>
        <dbReference type="ARBA" id="ARBA00022448"/>
    </source>
</evidence>
<dbReference type="GO" id="GO:0140359">
    <property type="term" value="F:ABC-type transporter activity"/>
    <property type="evidence" value="ECO:0007669"/>
    <property type="project" value="InterPro"/>
</dbReference>
<evidence type="ECO:0000256" key="4">
    <source>
        <dbReference type="ARBA" id="ARBA00022741"/>
    </source>
</evidence>
<dbReference type="PROSITE" id="PS50929">
    <property type="entry name" value="ABC_TM1F"/>
    <property type="match status" value="1"/>
</dbReference>
<protein>
    <submittedName>
        <fullName evidence="11">ABC transporter type 1, transmembrane domain-containing protein</fullName>
    </submittedName>
</protein>
<dbReference type="Proteomes" id="UP000269721">
    <property type="component" value="Unassembled WGS sequence"/>
</dbReference>
<evidence type="ECO:0000256" key="7">
    <source>
        <dbReference type="ARBA" id="ARBA00023136"/>
    </source>
</evidence>
<dbReference type="PANTHER" id="PTHR24223">
    <property type="entry name" value="ATP-BINDING CASSETTE SUB-FAMILY C"/>
    <property type="match status" value="1"/>
</dbReference>
<name>A0A4P9WI32_9FUNG</name>
<dbReference type="OrthoDB" id="2161006at2759"/>
<feature type="non-terminal residue" evidence="11">
    <location>
        <position position="707"/>
    </location>
</feature>
<dbReference type="EMBL" id="KZ994792">
    <property type="protein sequence ID" value="RKO92062.1"/>
    <property type="molecule type" value="Genomic_DNA"/>
</dbReference>
<keyword evidence="1" id="KW-0813">Transport</keyword>
<keyword evidence="3" id="KW-0677">Repeat</keyword>
<feature type="region of interest" description="Disordered" evidence="8">
    <location>
        <begin position="220"/>
        <end position="242"/>
    </location>
</feature>
<feature type="transmembrane region" description="Helical" evidence="9">
    <location>
        <begin position="192"/>
        <end position="210"/>
    </location>
</feature>
<feature type="transmembrane region" description="Helical" evidence="9">
    <location>
        <begin position="125"/>
        <end position="145"/>
    </location>
</feature>
<reference evidence="12" key="1">
    <citation type="journal article" date="2018" name="Nat. Microbiol.">
        <title>Leveraging single-cell genomics to expand the fungal tree of life.</title>
        <authorList>
            <person name="Ahrendt S.R."/>
            <person name="Quandt C.A."/>
            <person name="Ciobanu D."/>
            <person name="Clum A."/>
            <person name="Salamov A."/>
            <person name="Andreopoulos B."/>
            <person name="Cheng J.F."/>
            <person name="Woyke T."/>
            <person name="Pelin A."/>
            <person name="Henrissat B."/>
            <person name="Reynolds N.K."/>
            <person name="Benny G.L."/>
            <person name="Smith M.E."/>
            <person name="James T.Y."/>
            <person name="Grigoriev I.V."/>
        </authorList>
    </citation>
    <scope>NUCLEOTIDE SEQUENCE [LARGE SCALE GENOMIC DNA]</scope>
</reference>
<dbReference type="GO" id="GO:0016020">
    <property type="term" value="C:membrane"/>
    <property type="evidence" value="ECO:0007669"/>
    <property type="project" value="InterPro"/>
</dbReference>
<keyword evidence="7 9" id="KW-0472">Membrane</keyword>
<proteinExistence type="predicted"/>
<feature type="domain" description="ABC transmembrane type-1" evidence="10">
    <location>
        <begin position="313"/>
        <end position="615"/>
    </location>
</feature>
<accession>A0A4P9WI32</accession>
<evidence type="ECO:0000313" key="12">
    <source>
        <dbReference type="Proteomes" id="UP000269721"/>
    </source>
</evidence>
<keyword evidence="4" id="KW-0547">Nucleotide-binding</keyword>
<gene>
    <name evidence="11" type="ORF">BDK51DRAFT_28833</name>
</gene>
<evidence type="ECO:0000256" key="8">
    <source>
        <dbReference type="SAM" id="MobiDB-lite"/>
    </source>
</evidence>
<evidence type="ECO:0000256" key="9">
    <source>
        <dbReference type="SAM" id="Phobius"/>
    </source>
</evidence>
<feature type="transmembrane region" description="Helical" evidence="9">
    <location>
        <begin position="348"/>
        <end position="369"/>
    </location>
</feature>
<feature type="compositionally biased region" description="Basic and acidic residues" evidence="8">
    <location>
        <begin position="225"/>
        <end position="238"/>
    </location>
</feature>
<evidence type="ECO:0000256" key="5">
    <source>
        <dbReference type="ARBA" id="ARBA00022840"/>
    </source>
</evidence>
<evidence type="ECO:0000313" key="11">
    <source>
        <dbReference type="EMBL" id="RKO92062.1"/>
    </source>
</evidence>
<feature type="transmembrane region" description="Helical" evidence="9">
    <location>
        <begin position="546"/>
        <end position="579"/>
    </location>
</feature>
<dbReference type="SUPFAM" id="SSF90123">
    <property type="entry name" value="ABC transporter transmembrane region"/>
    <property type="match status" value="1"/>
</dbReference>
<feature type="transmembrane region" description="Helical" evidence="9">
    <location>
        <begin position="96"/>
        <end position="119"/>
    </location>
</feature>
<dbReference type="GO" id="GO:0005524">
    <property type="term" value="F:ATP binding"/>
    <property type="evidence" value="ECO:0007669"/>
    <property type="project" value="UniProtKB-KW"/>
</dbReference>
<evidence type="ECO:0000256" key="3">
    <source>
        <dbReference type="ARBA" id="ARBA00022737"/>
    </source>
</evidence>
<sequence>MGAAAFNGSLSWDEFLCGQRPWGPWIDGDFTQCFESTILVGATPAAYLVLYSLIALVFRRSWARKQEGYLPISTDRPDSDEEAPAPRPRSTHLDALSWWAAAVLVCAGLADLAIASVRYSSASGAATIAGSALWSVSWIAVAFILKNCASPANGSTPHSLPHLSVLSGFFVIATFAKLVQAHSIILSGGSEALFVSAILSASFALFPLLVEIYHRFAEPEGEAPPSRDVEKEGREPSPESKASFMSRVTYSWLDPLMTLGNKRPLELTDLWNLEDVDTAEASDIAYKAASTKYTSLLARLTYVVRIPLAIQWLSGLTAALAASAAPIFLKQILDCIEAPDKPRSEAAYWVFALFLFSVFRSFSENAVYFNGRKIGIRTRSILIAEVYKKALRRAQVSGGADKKSDDPSSKEDVGASVGKIVTLMSVDVFNSPPFLLLVEKIRQFVSYSSEPFLVTPLRILFATASLIYYLGLPALAPVAVMIASIPIVSAIAAWMEKVQERMMETTDERVTVTSEVLNGIRIIKYFAWEPQFIAKILDARSKELRALINVFITNAVSGLMWSGTPILVAFVTFATYTVWAGKDLDAATAFTALNLLNALRIPLLALPHEIIEFFMARVSLRRLANFLEEKELDKYAEEQDQDLTDSEETDPVVGFEASSLTFYEREEEGAPAEGDVVSGPKFTLRSISTRFPSSGLTVICGATGAGK</sequence>
<evidence type="ECO:0000256" key="6">
    <source>
        <dbReference type="ARBA" id="ARBA00022989"/>
    </source>
</evidence>
<dbReference type="InterPro" id="IPR036640">
    <property type="entry name" value="ABC1_TM_sf"/>
</dbReference>
<keyword evidence="5" id="KW-0067">ATP-binding</keyword>
<dbReference type="InterPro" id="IPR050173">
    <property type="entry name" value="ABC_transporter_C-like"/>
</dbReference>
<organism evidence="11 12">
    <name type="scientific">Blyttiomyces helicus</name>
    <dbReference type="NCBI Taxonomy" id="388810"/>
    <lineage>
        <taxon>Eukaryota</taxon>
        <taxon>Fungi</taxon>
        <taxon>Fungi incertae sedis</taxon>
        <taxon>Chytridiomycota</taxon>
        <taxon>Chytridiomycota incertae sedis</taxon>
        <taxon>Chytridiomycetes</taxon>
        <taxon>Chytridiomycetes incertae sedis</taxon>
        <taxon>Blyttiomyces</taxon>
    </lineage>
</organism>
<keyword evidence="6 9" id="KW-1133">Transmembrane helix</keyword>
<dbReference type="AlphaFoldDB" id="A0A4P9WI32"/>
<keyword evidence="12" id="KW-1185">Reference proteome</keyword>
<feature type="transmembrane region" description="Helical" evidence="9">
    <location>
        <begin position="302"/>
        <end position="328"/>
    </location>
</feature>